<name>A0A1F7SMV0_9BACT</name>
<dbReference type="InterPro" id="IPR036411">
    <property type="entry name" value="TorD-like_sf"/>
</dbReference>
<dbReference type="InterPro" id="IPR020945">
    <property type="entry name" value="DMSO/NO3_reduct_chaperone"/>
</dbReference>
<dbReference type="STRING" id="1817883.A3G31_02555"/>
<evidence type="ECO:0000313" key="2">
    <source>
        <dbReference type="EMBL" id="OGL55102.1"/>
    </source>
</evidence>
<accession>A0A1F7SMV0</accession>
<dbReference type="SUPFAM" id="SSF89155">
    <property type="entry name" value="TorD-like"/>
    <property type="match status" value="1"/>
</dbReference>
<dbReference type="EMBL" id="MGDI01000004">
    <property type="protein sequence ID" value="OGL55102.1"/>
    <property type="molecule type" value="Genomic_DNA"/>
</dbReference>
<evidence type="ECO:0000256" key="1">
    <source>
        <dbReference type="ARBA" id="ARBA00023186"/>
    </source>
</evidence>
<sequence>MEQTDLKEKEVNPARMNAYQFLSRAFIYPEEDLYSSLREEGFAEELNSCFASLANIHEREVSDLINSLACSVRNISLENMQSEFSRIFGHSVSNECPPYETEYGKSHVFQKSQGLGDIAGFYKAFGLEASDKAKERHDHISIELEFMYFLIFKENYARENSRAEESDICKDAQKKFLKDHLGIWVPLFTKLLGEKAGKGFYKLLAELTGNFMRSEIDFFKIEPEEIKKLGSFKDFDDDACALCGGGDIGEVEA</sequence>
<dbReference type="InterPro" id="IPR050289">
    <property type="entry name" value="TorD/DmsD_chaperones"/>
</dbReference>
<dbReference type="PANTHER" id="PTHR34227:SF1">
    <property type="entry name" value="DIMETHYL SULFOXIDE REDUCTASE CHAPERONE-RELATED"/>
    <property type="match status" value="1"/>
</dbReference>
<evidence type="ECO:0008006" key="4">
    <source>
        <dbReference type="Google" id="ProtNLM"/>
    </source>
</evidence>
<dbReference type="Proteomes" id="UP000178082">
    <property type="component" value="Unassembled WGS sequence"/>
</dbReference>
<dbReference type="Pfam" id="PF02613">
    <property type="entry name" value="Nitrate_red_del"/>
    <property type="match status" value="1"/>
</dbReference>
<keyword evidence="1" id="KW-0143">Chaperone</keyword>
<dbReference type="PANTHER" id="PTHR34227">
    <property type="entry name" value="CHAPERONE PROTEIN YCDY"/>
    <property type="match status" value="1"/>
</dbReference>
<gene>
    <name evidence="2" type="ORF">A3G31_02555</name>
</gene>
<comment type="caution">
    <text evidence="2">The sequence shown here is derived from an EMBL/GenBank/DDBJ whole genome shotgun (WGS) entry which is preliminary data.</text>
</comment>
<protein>
    <recommendedName>
        <fullName evidence="4">Molecular chaperone TorD</fullName>
    </recommendedName>
</protein>
<reference evidence="2 3" key="1">
    <citation type="journal article" date="2016" name="Nat. Commun.">
        <title>Thousands of microbial genomes shed light on interconnected biogeochemical processes in an aquifer system.</title>
        <authorList>
            <person name="Anantharaman K."/>
            <person name="Brown C.T."/>
            <person name="Hug L.A."/>
            <person name="Sharon I."/>
            <person name="Castelle C.J."/>
            <person name="Probst A.J."/>
            <person name="Thomas B.C."/>
            <person name="Singh A."/>
            <person name="Wilkins M.J."/>
            <person name="Karaoz U."/>
            <person name="Brodie E.L."/>
            <person name="Williams K.H."/>
            <person name="Hubbard S.S."/>
            <person name="Banfield J.F."/>
        </authorList>
    </citation>
    <scope>NUCLEOTIDE SEQUENCE [LARGE SCALE GENOMIC DNA]</scope>
</reference>
<proteinExistence type="predicted"/>
<organism evidence="2 3">
    <name type="scientific">Candidatus Schekmanbacteria bacterium RIFCSPLOWO2_12_FULL_38_15</name>
    <dbReference type="NCBI Taxonomy" id="1817883"/>
    <lineage>
        <taxon>Bacteria</taxon>
        <taxon>Candidatus Schekmaniibacteriota</taxon>
    </lineage>
</organism>
<evidence type="ECO:0000313" key="3">
    <source>
        <dbReference type="Proteomes" id="UP000178082"/>
    </source>
</evidence>
<dbReference type="Gene3D" id="1.10.3480.10">
    <property type="entry name" value="TorD-like"/>
    <property type="match status" value="1"/>
</dbReference>
<dbReference type="AlphaFoldDB" id="A0A1F7SMV0"/>